<proteinExistence type="predicted"/>
<comment type="caution">
    <text evidence="1">The sequence shown here is derived from an EMBL/GenBank/DDBJ whole genome shotgun (WGS) entry which is preliminary data.</text>
</comment>
<accession>X0XGL7</accession>
<gene>
    <name evidence="1" type="ORF">S01H1_53427</name>
</gene>
<organism evidence="1">
    <name type="scientific">marine sediment metagenome</name>
    <dbReference type="NCBI Taxonomy" id="412755"/>
    <lineage>
        <taxon>unclassified sequences</taxon>
        <taxon>metagenomes</taxon>
        <taxon>ecological metagenomes</taxon>
    </lineage>
</organism>
<sequence length="121" mass="13960">MRKQMKLRGTVTLEDDRSLTFRGNLFDETPFDLIVDKHDVHTNDDFRPTKRTVMGWMYVVQESKQGSRCALTLPKPTLQYGRQVTVRELDLMPRDVSIEDFIRPVIGKKQAAVIKKPVAAK</sequence>
<reference evidence="1" key="1">
    <citation type="journal article" date="2014" name="Front. Microbiol.">
        <title>High frequency of phylogenetically diverse reductive dehalogenase-homologous genes in deep subseafloor sedimentary metagenomes.</title>
        <authorList>
            <person name="Kawai M."/>
            <person name="Futagami T."/>
            <person name="Toyoda A."/>
            <person name="Takaki Y."/>
            <person name="Nishi S."/>
            <person name="Hori S."/>
            <person name="Arai W."/>
            <person name="Tsubouchi T."/>
            <person name="Morono Y."/>
            <person name="Uchiyama I."/>
            <person name="Ito T."/>
            <person name="Fujiyama A."/>
            <person name="Inagaki F."/>
            <person name="Takami H."/>
        </authorList>
    </citation>
    <scope>NUCLEOTIDE SEQUENCE</scope>
    <source>
        <strain evidence="1">Expedition CK06-06</strain>
    </source>
</reference>
<evidence type="ECO:0000313" key="1">
    <source>
        <dbReference type="EMBL" id="GAG24076.1"/>
    </source>
</evidence>
<dbReference type="EMBL" id="BARS01034599">
    <property type="protein sequence ID" value="GAG24076.1"/>
    <property type="molecule type" value="Genomic_DNA"/>
</dbReference>
<name>X0XGL7_9ZZZZ</name>
<protein>
    <submittedName>
        <fullName evidence="1">Uncharacterized protein</fullName>
    </submittedName>
</protein>
<dbReference type="AlphaFoldDB" id="X0XGL7"/>